<accession>C6VVF1</accession>
<evidence type="ECO:0000259" key="1">
    <source>
        <dbReference type="Pfam" id="PF12728"/>
    </source>
</evidence>
<dbReference type="Pfam" id="PF12728">
    <property type="entry name" value="HTH_17"/>
    <property type="match status" value="1"/>
</dbReference>
<dbReference type="EMBL" id="CP001619">
    <property type="protein sequence ID" value="ACT96681.1"/>
    <property type="molecule type" value="Genomic_DNA"/>
</dbReference>
<keyword evidence="3" id="KW-1185">Reference proteome</keyword>
<evidence type="ECO:0000313" key="3">
    <source>
        <dbReference type="Proteomes" id="UP000002011"/>
    </source>
</evidence>
<organism evidence="2 3">
    <name type="scientific">Dyadobacter fermentans (strain ATCC 700827 / DSM 18053 / CIP 107007 / KCTC 52180 / NS114)</name>
    <dbReference type="NCBI Taxonomy" id="471854"/>
    <lineage>
        <taxon>Bacteria</taxon>
        <taxon>Pseudomonadati</taxon>
        <taxon>Bacteroidota</taxon>
        <taxon>Cytophagia</taxon>
        <taxon>Cytophagales</taxon>
        <taxon>Spirosomataceae</taxon>
        <taxon>Dyadobacter</taxon>
    </lineage>
</organism>
<dbReference type="GO" id="GO:0003677">
    <property type="term" value="F:DNA binding"/>
    <property type="evidence" value="ECO:0007669"/>
    <property type="project" value="InterPro"/>
</dbReference>
<dbReference type="AlphaFoldDB" id="C6VVF1"/>
<proteinExistence type="predicted"/>
<dbReference type="Proteomes" id="UP000002011">
    <property type="component" value="Chromosome"/>
</dbReference>
<dbReference type="InterPro" id="IPR009061">
    <property type="entry name" value="DNA-bd_dom_put_sf"/>
</dbReference>
<dbReference type="SUPFAM" id="SSF46955">
    <property type="entry name" value="Putative DNA-binding domain"/>
    <property type="match status" value="1"/>
</dbReference>
<reference evidence="2 3" key="1">
    <citation type="journal article" date="2009" name="Stand. Genomic Sci.">
        <title>Complete genome sequence of Dyadobacter fermentans type strain (NS114).</title>
        <authorList>
            <person name="Lang E."/>
            <person name="Lapidus A."/>
            <person name="Chertkov O."/>
            <person name="Brettin T."/>
            <person name="Detter J.C."/>
            <person name="Han C."/>
            <person name="Copeland A."/>
            <person name="Glavina Del Rio T."/>
            <person name="Nolan M."/>
            <person name="Chen F."/>
            <person name="Lucas S."/>
            <person name="Tice H."/>
            <person name="Cheng J.F."/>
            <person name="Land M."/>
            <person name="Hauser L."/>
            <person name="Chang Y.J."/>
            <person name="Jeffries C.D."/>
            <person name="Kopitz M."/>
            <person name="Bruce D."/>
            <person name="Goodwin L."/>
            <person name="Pitluck S."/>
            <person name="Ovchinnikova G."/>
            <person name="Pati A."/>
            <person name="Ivanova N."/>
            <person name="Mavrommatis K."/>
            <person name="Chen A."/>
            <person name="Palaniappan K."/>
            <person name="Chain P."/>
            <person name="Bristow J."/>
            <person name="Eisen J.A."/>
            <person name="Markowitz V."/>
            <person name="Hugenholtz P."/>
            <person name="Goker M."/>
            <person name="Rohde M."/>
            <person name="Kyrpides N.C."/>
            <person name="Klenk H.P."/>
        </authorList>
    </citation>
    <scope>NUCLEOTIDE SEQUENCE [LARGE SCALE GENOMIC DNA]</scope>
    <source>
        <strain evidence="3">ATCC 700827 / DSM 18053 / CIP 107007 / KCTC 52180 / NS114</strain>
    </source>
</reference>
<feature type="domain" description="Helix-turn-helix" evidence="1">
    <location>
        <begin position="42"/>
        <end position="85"/>
    </location>
</feature>
<dbReference type="KEGG" id="dfe:Dfer_5490"/>
<dbReference type="STRING" id="471854.Dfer_5490"/>
<gene>
    <name evidence="2" type="ordered locus">Dfer_5490</name>
</gene>
<dbReference type="NCBIfam" id="TIGR01764">
    <property type="entry name" value="excise"/>
    <property type="match status" value="1"/>
</dbReference>
<evidence type="ECO:0000313" key="2">
    <source>
        <dbReference type="EMBL" id="ACT96681.1"/>
    </source>
</evidence>
<dbReference type="HOGENOM" id="CLU_2342287_0_0_10"/>
<protein>
    <submittedName>
        <fullName evidence="2">DNA binding domain protein, excisionase family</fullName>
    </submittedName>
</protein>
<dbReference type="InterPro" id="IPR010093">
    <property type="entry name" value="SinI_DNA-bd"/>
</dbReference>
<dbReference type="InterPro" id="IPR041657">
    <property type="entry name" value="HTH_17"/>
</dbReference>
<sequence>MDNPFEYLARELAEVKKLLHDQSEQLRELQGVEKDRRMFLGEAAEYLGIAKPTLYAYLSKKKITHSKTGNKVIFWKSDLDAFIKGGTVEPRRKLALR</sequence>
<name>C6VVF1_DYAFD</name>